<protein>
    <submittedName>
        <fullName evidence="2">TauD/TfdA family dioxygenase</fullName>
    </submittedName>
</protein>
<dbReference type="Proteomes" id="UP001047646">
    <property type="component" value="Chromosome"/>
</dbReference>
<dbReference type="Pfam" id="PF02668">
    <property type="entry name" value="TauD"/>
    <property type="match status" value="1"/>
</dbReference>
<dbReference type="RefSeq" id="WP_217848306.1">
    <property type="nucleotide sequence ID" value="NZ_CP077073.1"/>
</dbReference>
<gene>
    <name evidence="2" type="ORF">KSS95_17425</name>
</gene>
<feature type="domain" description="TauD/TfdA-like" evidence="1">
    <location>
        <begin position="51"/>
        <end position="338"/>
    </location>
</feature>
<dbReference type="PANTHER" id="PTHR10696:SF56">
    <property type="entry name" value="TAUD_TFDA-LIKE DOMAIN-CONTAINING PROTEIN"/>
    <property type="match status" value="1"/>
</dbReference>
<dbReference type="InterPro" id="IPR050411">
    <property type="entry name" value="AlphaKG_dependent_hydroxylases"/>
</dbReference>
<organism evidence="2 3">
    <name type="scientific">Pseudomonas muyukensis</name>
    <dbReference type="NCBI Taxonomy" id="2842357"/>
    <lineage>
        <taxon>Bacteria</taxon>
        <taxon>Pseudomonadati</taxon>
        <taxon>Pseudomonadota</taxon>
        <taxon>Gammaproteobacteria</taxon>
        <taxon>Pseudomonadales</taxon>
        <taxon>Pseudomonadaceae</taxon>
        <taxon>Pseudomonas</taxon>
    </lineage>
</organism>
<dbReference type="GO" id="GO:0051213">
    <property type="term" value="F:dioxygenase activity"/>
    <property type="evidence" value="ECO:0007669"/>
    <property type="project" value="UniProtKB-KW"/>
</dbReference>
<keyword evidence="2" id="KW-0223">Dioxygenase</keyword>
<dbReference type="EMBL" id="CP077073">
    <property type="protein sequence ID" value="QXH33940.1"/>
    <property type="molecule type" value="Genomic_DNA"/>
</dbReference>
<dbReference type="PANTHER" id="PTHR10696">
    <property type="entry name" value="GAMMA-BUTYROBETAINE HYDROXYLASE-RELATED"/>
    <property type="match status" value="1"/>
</dbReference>
<evidence type="ECO:0000259" key="1">
    <source>
        <dbReference type="Pfam" id="PF02668"/>
    </source>
</evidence>
<evidence type="ECO:0000313" key="3">
    <source>
        <dbReference type="Proteomes" id="UP001047646"/>
    </source>
</evidence>
<proteinExistence type="predicted"/>
<dbReference type="InterPro" id="IPR003819">
    <property type="entry name" value="TauD/TfdA-like"/>
</dbReference>
<reference evidence="2" key="1">
    <citation type="journal article" date="2021" name="Microorganisms">
        <title>The Ever-Expanding Pseudomonas Genus: Description of 43 New Species and Partition of the Pseudomonas putida Group.</title>
        <authorList>
            <person name="Girard L."/>
            <person name="Lood C."/>
            <person name="Hofte M."/>
            <person name="Vandamme P."/>
            <person name="Rokni-Zadeh H."/>
            <person name="van Noort V."/>
            <person name="Lavigne R."/>
            <person name="De Mot R."/>
        </authorList>
    </citation>
    <scope>NUCLEOTIDE SEQUENCE</scope>
    <source>
        <strain evidence="2">COW39</strain>
    </source>
</reference>
<keyword evidence="3" id="KW-1185">Reference proteome</keyword>
<accession>A0ABX8M721</accession>
<sequence>MSNFESHGIPALARGRRKGLSVDPQRLVSFSPLFEGGSMPLLCQPSVPGVGLVQWAGENRALIEAQLDKHAAILFRGFDVQDIDTFNRCIDAISGGALEYLFRASPRTQITRKLNVYSSTDYPAPEKIFPHNEHSYSPVFPLHLYFYCDLPSQTGGETPLGDTRLILERIDPEVREAFARKGILYVRNYGDGMGLPWQTVFQTDDRAAVEAYCAKIGVEPEWKPGNRLRTRQRGPALVRHPRTGETVWFNHGTFFNALTLPDSIRASLIAEFEPMELPQNTFFGDGSAIPEAYITHLQQIYREVMVQFPWQTGDVVLLDNILTVHARNEYTGPRKILTAMAVALKSADVAIG</sequence>
<evidence type="ECO:0000313" key="2">
    <source>
        <dbReference type="EMBL" id="QXH33940.1"/>
    </source>
</evidence>
<keyword evidence="2" id="KW-0560">Oxidoreductase</keyword>
<name>A0ABX8M721_9PSED</name>